<feature type="compositionally biased region" description="Basic and acidic residues" evidence="1">
    <location>
        <begin position="121"/>
        <end position="132"/>
    </location>
</feature>
<feature type="compositionally biased region" description="Acidic residues" evidence="1">
    <location>
        <begin position="158"/>
        <end position="186"/>
    </location>
</feature>
<dbReference type="GO" id="GO:0034728">
    <property type="term" value="P:nucleosome organization"/>
    <property type="evidence" value="ECO:0007669"/>
    <property type="project" value="TreeGrafter"/>
</dbReference>
<feature type="compositionally biased region" description="Acidic residues" evidence="1">
    <location>
        <begin position="8"/>
        <end position="19"/>
    </location>
</feature>
<feature type="compositionally biased region" description="Basic residues" evidence="1">
    <location>
        <begin position="105"/>
        <end position="120"/>
    </location>
</feature>
<dbReference type="InterPro" id="IPR017072">
    <property type="entry name" value="TF_Spt6"/>
</dbReference>
<feature type="region of interest" description="Disordered" evidence="1">
    <location>
        <begin position="104"/>
        <end position="186"/>
    </location>
</feature>
<dbReference type="EMBL" id="GCKF01044514">
    <property type="protein sequence ID" value="JAG94124.1"/>
    <property type="molecule type" value="Transcribed_RNA"/>
</dbReference>
<dbReference type="PANTHER" id="PTHR10145:SF6">
    <property type="entry name" value="TRANSCRIPTION ELONGATION FACTOR SPT6"/>
    <property type="match status" value="1"/>
</dbReference>
<dbReference type="Pfam" id="PF14632">
    <property type="entry name" value="SPT6_acidic"/>
    <property type="match status" value="1"/>
</dbReference>
<protein>
    <recommendedName>
        <fullName evidence="2">Spt6 acidic N-terminal domain-containing protein</fullName>
    </recommendedName>
</protein>
<feature type="compositionally biased region" description="Basic and acidic residues" evidence="1">
    <location>
        <begin position="148"/>
        <end position="157"/>
    </location>
</feature>
<proteinExistence type="predicted"/>
<feature type="compositionally biased region" description="Acidic residues" evidence="1">
    <location>
        <begin position="29"/>
        <end position="62"/>
    </location>
</feature>
<name>A0A0D6QUC1_ARACU</name>
<reference evidence="3" key="1">
    <citation type="submission" date="2015-03" db="EMBL/GenBank/DDBJ databases">
        <title>A transcriptome of Araucaria cunninghamii, an australian fine timber species.</title>
        <authorList>
            <person name="Jing Yi C.J.Y."/>
            <person name="Yin San L.Y.S."/>
            <person name="Abdul Karim S.S."/>
            <person name="Wan Azmi N.N."/>
            <person name="Hercus R.R."/>
            <person name="Croft L.L."/>
        </authorList>
    </citation>
    <scope>NUCLEOTIDE SEQUENCE</scope>
    <source>
        <strain evidence="3">MI0301</strain>
        <tissue evidence="3">Leaf</tissue>
    </source>
</reference>
<dbReference type="GO" id="GO:0042393">
    <property type="term" value="F:histone binding"/>
    <property type="evidence" value="ECO:0007669"/>
    <property type="project" value="TreeGrafter"/>
</dbReference>
<feature type="region of interest" description="Disordered" evidence="1">
    <location>
        <begin position="1"/>
        <end position="92"/>
    </location>
</feature>
<dbReference type="PANTHER" id="PTHR10145">
    <property type="entry name" value="TRANSCRIPTION ELONGATION FACTOR SPT6"/>
    <property type="match status" value="1"/>
</dbReference>
<organism evidence="3">
    <name type="scientific">Araucaria cunninghamii</name>
    <name type="common">Hoop pine</name>
    <name type="synonym">Moreton Bay pine</name>
    <dbReference type="NCBI Taxonomy" id="56994"/>
    <lineage>
        <taxon>Eukaryota</taxon>
        <taxon>Viridiplantae</taxon>
        <taxon>Streptophyta</taxon>
        <taxon>Embryophyta</taxon>
        <taxon>Tracheophyta</taxon>
        <taxon>Spermatophyta</taxon>
        <taxon>Pinopsida</taxon>
        <taxon>Pinidae</taxon>
        <taxon>Conifers II</taxon>
        <taxon>Araucariales</taxon>
        <taxon>Araucariaceae</taxon>
        <taxon>Araucaria</taxon>
    </lineage>
</organism>
<evidence type="ECO:0000256" key="1">
    <source>
        <dbReference type="SAM" id="MobiDB-lite"/>
    </source>
</evidence>
<evidence type="ECO:0000313" key="3">
    <source>
        <dbReference type="EMBL" id="JAG94124.1"/>
    </source>
</evidence>
<dbReference type="AlphaFoldDB" id="A0A0D6QUC1"/>
<dbReference type="GO" id="GO:0140673">
    <property type="term" value="P:transcription elongation-coupled chromatin remodeling"/>
    <property type="evidence" value="ECO:0007669"/>
    <property type="project" value="InterPro"/>
</dbReference>
<sequence>MGARNIVSDDEEEYEEDDVREPRDRQAVDEEDEEDEEEEGQDEYEKDDFIVDDVEEEEEEEVRESSDEETKIRKKKKKKREAEENYELDEDDYELLQEANVTGFHRPKSGSKKFKRLKKAGRNDDIDERTGFSDEDELDEGGRTGATAEEKLKRSLFGDDEGAPPEDVAEEEDQLMEEEDEDMGEEDEMADFIVDEEEVDENGIPLRSLIVLMKEEKDKKKNAQASSRHFIFGIARSSGYIW</sequence>
<dbReference type="GO" id="GO:0031491">
    <property type="term" value="F:nucleosome binding"/>
    <property type="evidence" value="ECO:0007669"/>
    <property type="project" value="TreeGrafter"/>
</dbReference>
<evidence type="ECO:0000259" key="2">
    <source>
        <dbReference type="Pfam" id="PF14632"/>
    </source>
</evidence>
<dbReference type="GO" id="GO:0008023">
    <property type="term" value="C:transcription elongation factor complex"/>
    <property type="evidence" value="ECO:0007669"/>
    <property type="project" value="TreeGrafter"/>
</dbReference>
<feature type="domain" description="Spt6 acidic N-terminal" evidence="2">
    <location>
        <begin position="29"/>
        <end position="122"/>
    </location>
</feature>
<accession>A0A0D6QUC1</accession>
<dbReference type="InterPro" id="IPR028083">
    <property type="entry name" value="Spt6_acidic_N_dom"/>
</dbReference>